<keyword evidence="1" id="KW-0456">Lyase</keyword>
<keyword evidence="4" id="KW-1185">Reference proteome</keyword>
<organism evidence="3 4">
    <name type="scientific">Arthrobacter ramosus</name>
    <dbReference type="NCBI Taxonomy" id="1672"/>
    <lineage>
        <taxon>Bacteria</taxon>
        <taxon>Bacillati</taxon>
        <taxon>Actinomycetota</taxon>
        <taxon>Actinomycetes</taxon>
        <taxon>Micrococcales</taxon>
        <taxon>Micrococcaceae</taxon>
        <taxon>Arthrobacter</taxon>
    </lineage>
</organism>
<sequence length="337" mass="36947">MIIDTDRHVAVTDYRDVLAYLDKSWQKHFERKEFLGSVTEASNHIRVSSRFGEQPVSAAALPEADKVLLMPHQALTVNGWADGVAATEFLSGFNSLARDKWSSGNNVPVIVVQPGDPGWSAAEIRRRAAEHVFGAIALPLGAGLLGASHYDQIYEAAAETGLAIIVHFSGVEGLYAGAQPLGGGVHYSALSRQVLMSQLAESNITSLAFEGTLEKFPAVRFLFSGFGFSWLPSMLWRIDREWRTFRYDVPWVKHAPSKYVLEQVWLNTWPLKEATMDGDWARHFTTDALRSRIVFGSHSPFDGDAPGDVIKQLGPDDGALILSNGAALLPRVEAVTS</sequence>
<comment type="caution">
    <text evidence="3">The sequence shown here is derived from an EMBL/GenBank/DDBJ whole genome shotgun (WGS) entry which is preliminary data.</text>
</comment>
<dbReference type="InterPro" id="IPR032466">
    <property type="entry name" value="Metal_Hydrolase"/>
</dbReference>
<dbReference type="Proteomes" id="UP001589702">
    <property type="component" value="Unassembled WGS sequence"/>
</dbReference>
<dbReference type="PANTHER" id="PTHR21240:SF28">
    <property type="entry name" value="ISO-OROTATE DECARBOXYLASE (EUROFUNG)"/>
    <property type="match status" value="1"/>
</dbReference>
<dbReference type="InterPro" id="IPR006680">
    <property type="entry name" value="Amidohydro-rel"/>
</dbReference>
<evidence type="ECO:0000259" key="2">
    <source>
        <dbReference type="Pfam" id="PF04909"/>
    </source>
</evidence>
<dbReference type="RefSeq" id="WP_234754841.1">
    <property type="nucleotide sequence ID" value="NZ_BAAAWN010000001.1"/>
</dbReference>
<dbReference type="PANTHER" id="PTHR21240">
    <property type="entry name" value="2-AMINO-3-CARBOXYLMUCONATE-6-SEMIALDEHYDE DECARBOXYLASE"/>
    <property type="match status" value="1"/>
</dbReference>
<dbReference type="InterPro" id="IPR032465">
    <property type="entry name" value="ACMSD"/>
</dbReference>
<dbReference type="Pfam" id="PF04909">
    <property type="entry name" value="Amidohydro_2"/>
    <property type="match status" value="1"/>
</dbReference>
<evidence type="ECO:0000313" key="3">
    <source>
        <dbReference type="EMBL" id="MFB9820285.1"/>
    </source>
</evidence>
<evidence type="ECO:0000256" key="1">
    <source>
        <dbReference type="ARBA" id="ARBA00023239"/>
    </source>
</evidence>
<protein>
    <submittedName>
        <fullName evidence="3">Amidohydrolase family protein</fullName>
    </submittedName>
</protein>
<name>A0ABV5Y1H6_ARTRM</name>
<evidence type="ECO:0000313" key="4">
    <source>
        <dbReference type="Proteomes" id="UP001589702"/>
    </source>
</evidence>
<gene>
    <name evidence="3" type="ORF">ACFFP1_12355</name>
</gene>
<dbReference type="Gene3D" id="3.20.20.140">
    <property type="entry name" value="Metal-dependent hydrolases"/>
    <property type="match status" value="1"/>
</dbReference>
<proteinExistence type="predicted"/>
<dbReference type="EMBL" id="JBHMBC010000018">
    <property type="protein sequence ID" value="MFB9820285.1"/>
    <property type="molecule type" value="Genomic_DNA"/>
</dbReference>
<accession>A0ABV5Y1H6</accession>
<dbReference type="SUPFAM" id="SSF51556">
    <property type="entry name" value="Metallo-dependent hydrolases"/>
    <property type="match status" value="1"/>
</dbReference>
<feature type="domain" description="Amidohydrolase-related" evidence="2">
    <location>
        <begin position="74"/>
        <end position="302"/>
    </location>
</feature>
<reference evidence="3 4" key="1">
    <citation type="submission" date="2024-09" db="EMBL/GenBank/DDBJ databases">
        <authorList>
            <person name="Sun Q."/>
            <person name="Mori K."/>
        </authorList>
    </citation>
    <scope>NUCLEOTIDE SEQUENCE [LARGE SCALE GENOMIC DNA]</scope>
    <source>
        <strain evidence="3 4">JCM 1334</strain>
    </source>
</reference>